<evidence type="ECO:0000256" key="2">
    <source>
        <dbReference type="ARBA" id="ARBA00011068"/>
    </source>
</evidence>
<comment type="similarity">
    <text evidence="2">Belongs to the MESD family.</text>
</comment>
<dbReference type="InterPro" id="IPR019330">
    <property type="entry name" value="MESD"/>
</dbReference>
<evidence type="ECO:0000256" key="4">
    <source>
        <dbReference type="ARBA" id="ARBA00022729"/>
    </source>
</evidence>
<dbReference type="GO" id="GO:0016055">
    <property type="term" value="P:Wnt signaling pathway"/>
    <property type="evidence" value="ECO:0007669"/>
    <property type="project" value="UniProtKB-KW"/>
</dbReference>
<proteinExistence type="inferred from homology"/>
<dbReference type="EMBL" id="HBHX01066807">
    <property type="protein sequence ID" value="CAE0147652.1"/>
    <property type="molecule type" value="Transcribed_RNA"/>
</dbReference>
<dbReference type="Gene3D" id="3.30.70.260">
    <property type="match status" value="1"/>
</dbReference>
<dbReference type="GO" id="GO:0005783">
    <property type="term" value="C:endoplasmic reticulum"/>
    <property type="evidence" value="ECO:0007669"/>
    <property type="project" value="UniProtKB-SubCell"/>
</dbReference>
<dbReference type="PANTHER" id="PTHR17600:SF2">
    <property type="entry name" value="LRP CHAPERONE MESD"/>
    <property type="match status" value="1"/>
</dbReference>
<keyword evidence="5" id="KW-0256">Endoplasmic reticulum</keyword>
<comment type="subcellular location">
    <subcellularLocation>
        <location evidence="1">Endoplasmic reticulum</location>
    </subcellularLocation>
</comment>
<keyword evidence="4" id="KW-0732">Signal</keyword>
<keyword evidence="6" id="KW-0143">Chaperone</keyword>
<organism evidence="8">
    <name type="scientific">Haptolina ericina</name>
    <dbReference type="NCBI Taxonomy" id="156174"/>
    <lineage>
        <taxon>Eukaryota</taxon>
        <taxon>Haptista</taxon>
        <taxon>Haptophyta</taxon>
        <taxon>Prymnesiophyceae</taxon>
        <taxon>Prymnesiales</taxon>
        <taxon>Prymnesiaceae</taxon>
        <taxon>Haptolina</taxon>
    </lineage>
</organism>
<evidence type="ECO:0000256" key="6">
    <source>
        <dbReference type="ARBA" id="ARBA00023186"/>
    </source>
</evidence>
<accession>A0A7S3BXN8</accession>
<name>A0A7S3BXN8_9EUKA</name>
<dbReference type="GO" id="GO:0006457">
    <property type="term" value="P:protein folding"/>
    <property type="evidence" value="ECO:0007669"/>
    <property type="project" value="InterPro"/>
</dbReference>
<evidence type="ECO:0000256" key="1">
    <source>
        <dbReference type="ARBA" id="ARBA00004240"/>
    </source>
</evidence>
<protein>
    <submittedName>
        <fullName evidence="8">Uncharacterized protein</fullName>
    </submittedName>
</protein>
<reference evidence="8" key="1">
    <citation type="submission" date="2021-01" db="EMBL/GenBank/DDBJ databases">
        <authorList>
            <person name="Corre E."/>
            <person name="Pelletier E."/>
            <person name="Niang G."/>
            <person name="Scheremetjew M."/>
            <person name="Finn R."/>
            <person name="Kale V."/>
            <person name="Holt S."/>
            <person name="Cochrane G."/>
            <person name="Meng A."/>
            <person name="Brown T."/>
            <person name="Cohen L."/>
        </authorList>
    </citation>
    <scope>NUCLEOTIDE SEQUENCE</scope>
    <source>
        <strain evidence="8">CCMP281</strain>
    </source>
</reference>
<feature type="compositionally biased region" description="Basic residues" evidence="7">
    <location>
        <begin position="176"/>
        <end position="191"/>
    </location>
</feature>
<evidence type="ECO:0000313" key="8">
    <source>
        <dbReference type="EMBL" id="CAE0147652.1"/>
    </source>
</evidence>
<dbReference type="PANTHER" id="PTHR17600">
    <property type="entry name" value="MESODERM DEVELOPMENT CANDIDATE 2"/>
    <property type="match status" value="1"/>
</dbReference>
<feature type="compositionally biased region" description="Basic and acidic residues" evidence="7">
    <location>
        <begin position="149"/>
        <end position="175"/>
    </location>
</feature>
<feature type="region of interest" description="Disordered" evidence="7">
    <location>
        <begin position="1"/>
        <end position="27"/>
    </location>
</feature>
<sequence length="191" mass="21865">MTDKDWEAIEKEWETPEEKEEYEYRPPKQKGIDMEKLKETKDPKKVKELVAESQVSTGPAMMFATVDYEGCCNKSATEKVTGKWSSLLRSAGMDANLYVIEDDQVLFSSQHGFHAHEIRDFVTKQPECVAVEWNQVRTPGPAETPEWIAKNEVKKAEKEAKKAATEKQKKAEEKAKKKKKKTKKKAAKTEL</sequence>
<dbReference type="Pfam" id="PF10185">
    <property type="entry name" value="Mesd"/>
    <property type="match status" value="1"/>
</dbReference>
<keyword evidence="3" id="KW-0879">Wnt signaling pathway</keyword>
<evidence type="ECO:0000256" key="5">
    <source>
        <dbReference type="ARBA" id="ARBA00022824"/>
    </source>
</evidence>
<gene>
    <name evidence="8" type="ORF">HERI1096_LOCUS36973</name>
</gene>
<evidence type="ECO:0000256" key="7">
    <source>
        <dbReference type="SAM" id="MobiDB-lite"/>
    </source>
</evidence>
<feature type="region of interest" description="Disordered" evidence="7">
    <location>
        <begin position="140"/>
        <end position="191"/>
    </location>
</feature>
<evidence type="ECO:0000256" key="3">
    <source>
        <dbReference type="ARBA" id="ARBA00022687"/>
    </source>
</evidence>
<dbReference type="AlphaFoldDB" id="A0A7S3BXN8"/>